<dbReference type="RefSeq" id="WP_096482742.1">
    <property type="nucleotide sequence ID" value="NZ_AP014809.1"/>
</dbReference>
<name>A0A169QAK6_9HYPH</name>
<dbReference type="Proteomes" id="UP000218288">
    <property type="component" value="Chromosome"/>
</dbReference>
<evidence type="ECO:0000313" key="6">
    <source>
        <dbReference type="Proteomes" id="UP000218288"/>
    </source>
</evidence>
<evidence type="ECO:0000256" key="2">
    <source>
        <dbReference type="ARBA" id="ARBA00022630"/>
    </source>
</evidence>
<dbReference type="InterPro" id="IPR050097">
    <property type="entry name" value="Ferredoxin-NADP_redctase_2"/>
</dbReference>
<evidence type="ECO:0000256" key="1">
    <source>
        <dbReference type="ARBA" id="ARBA00018719"/>
    </source>
</evidence>
<evidence type="ECO:0000256" key="3">
    <source>
        <dbReference type="ARBA" id="ARBA00023002"/>
    </source>
</evidence>
<dbReference type="AlphaFoldDB" id="A0A169QAK6"/>
<dbReference type="Gene3D" id="3.50.50.60">
    <property type="entry name" value="FAD/NAD(P)-binding domain"/>
    <property type="match status" value="2"/>
</dbReference>
<accession>A0A169QAK6</accession>
<dbReference type="Pfam" id="PF07992">
    <property type="entry name" value="Pyr_redox_2"/>
    <property type="match status" value="1"/>
</dbReference>
<dbReference type="InterPro" id="IPR036188">
    <property type="entry name" value="FAD/NAD-bd_sf"/>
</dbReference>
<gene>
    <name evidence="5" type="ORF">MPPM_0013</name>
</gene>
<evidence type="ECO:0000259" key="4">
    <source>
        <dbReference type="Pfam" id="PF07992"/>
    </source>
</evidence>
<keyword evidence="2" id="KW-0285">Flavoprotein</keyword>
<dbReference type="InterPro" id="IPR023753">
    <property type="entry name" value="FAD/NAD-binding_dom"/>
</dbReference>
<dbReference type="GO" id="GO:0016491">
    <property type="term" value="F:oxidoreductase activity"/>
    <property type="evidence" value="ECO:0007669"/>
    <property type="project" value="UniProtKB-KW"/>
</dbReference>
<organism evidence="5 6">
    <name type="scientific">Methylorubrum populi</name>
    <dbReference type="NCBI Taxonomy" id="223967"/>
    <lineage>
        <taxon>Bacteria</taxon>
        <taxon>Pseudomonadati</taxon>
        <taxon>Pseudomonadota</taxon>
        <taxon>Alphaproteobacteria</taxon>
        <taxon>Hyphomicrobiales</taxon>
        <taxon>Methylobacteriaceae</taxon>
        <taxon>Methylorubrum</taxon>
    </lineage>
</organism>
<sequence>MHDVIIVGGGPAGLNAALILGRARRTVLLCDAGEPRNAATPRTWGLFTRDGTPPFDLRAQGRADLERYDTVECREISVTEASRDGDGFIVVLADGRRERARRLILATGLAQDIPDIEGFDTYWGTGVHSCPYCDGFEVRDRPLVVYGRGHGGCGLALELTGWSRDVTLCTNGGDGDLTGKDRDRLERNGVRVIETEIARLEGNGSRPTCLRFRDYSETACTALFLMPFACSPSPLITQLGCELDETRSVVPTREYEKTNVPGLYVAGDASRRVQFAVVAAAEGAMAAFAINAEFVAEATR</sequence>
<dbReference type="EMBL" id="AP014809">
    <property type="protein sequence ID" value="BAU88618.1"/>
    <property type="molecule type" value="Genomic_DNA"/>
</dbReference>
<dbReference type="PANTHER" id="PTHR48105">
    <property type="entry name" value="THIOREDOXIN REDUCTASE 1-RELATED-RELATED"/>
    <property type="match status" value="1"/>
</dbReference>
<dbReference type="OrthoDB" id="9786503at2"/>
<evidence type="ECO:0000313" key="5">
    <source>
        <dbReference type="EMBL" id="BAU88618.1"/>
    </source>
</evidence>
<dbReference type="PRINTS" id="PR00469">
    <property type="entry name" value="PNDRDTASEII"/>
</dbReference>
<reference evidence="5 6" key="1">
    <citation type="journal article" date="2016" name="Genome Announc.">
        <title>Complete Genome Sequence of Methylobacterium populi P-1M, Isolated from Pink-Pigmented Household Biofilm.</title>
        <authorList>
            <person name="Morohoshi T."/>
            <person name="Ikeda T."/>
        </authorList>
    </citation>
    <scope>NUCLEOTIDE SEQUENCE [LARGE SCALE GENOMIC DNA]</scope>
    <source>
        <strain evidence="5 6">P-1M</strain>
    </source>
</reference>
<keyword evidence="3" id="KW-0560">Oxidoreductase</keyword>
<protein>
    <recommendedName>
        <fullName evidence="1">Thioredoxin reductase</fullName>
    </recommendedName>
</protein>
<dbReference type="SUPFAM" id="SSF51905">
    <property type="entry name" value="FAD/NAD(P)-binding domain"/>
    <property type="match status" value="1"/>
</dbReference>
<proteinExistence type="predicted"/>
<dbReference type="PRINTS" id="PR00368">
    <property type="entry name" value="FADPNR"/>
</dbReference>
<feature type="domain" description="FAD/NAD(P)-binding" evidence="4">
    <location>
        <begin position="2"/>
        <end position="283"/>
    </location>
</feature>